<dbReference type="RefSeq" id="WP_037544019.1">
    <property type="nucleotide sequence ID" value="NZ_BAAFHV010000008.1"/>
</dbReference>
<dbReference type="EMBL" id="QQPC01000056">
    <property type="protein sequence ID" value="REA80974.1"/>
    <property type="molecule type" value="Genomic_DNA"/>
</dbReference>
<sequence>MKQSTKSNTNKSLFKNLTWDYFKAFINKKLSDPKTKHIYQKRKIDVESTFVNLKANLGFQRLSVRTQSKVECELGIALMAVNIRKLAKISARFRSLIRKKPSNSKN</sequence>
<gene>
    <name evidence="2" type="ORF">DV961_08675</name>
</gene>
<feature type="domain" description="Transposase DDE" evidence="1">
    <location>
        <begin position="3"/>
        <end position="87"/>
    </location>
</feature>
<dbReference type="Proteomes" id="UP000256409">
    <property type="component" value="Unassembled WGS sequence"/>
</dbReference>
<accession>A0A3D8YLV0</accession>
<evidence type="ECO:0000313" key="2">
    <source>
        <dbReference type="EMBL" id="REA80974.1"/>
    </source>
</evidence>
<reference evidence="3" key="1">
    <citation type="journal article" date="2018" name="Vet. Microbiol.">
        <title>Molecular epidemiology of methicillin-resistant staphylococci amongst veterinary personnel, personnel-owned pets, patients and the hospital environment of two companion animal veterinary hospitals.</title>
        <authorList>
            <person name="Worthing K.A."/>
            <person name="Brown J."/>
            <person name="Gerber L."/>
            <person name="Abraham S."/>
            <person name="Trott D."/>
            <person name="Norris J.M."/>
        </authorList>
    </citation>
    <scope>NUCLEOTIDE SEQUENCE [LARGE SCALE GENOMIC DNA]</scope>
    <source>
        <strain evidence="3">ST496-2</strain>
    </source>
</reference>
<protein>
    <recommendedName>
        <fullName evidence="1">Transposase DDE domain-containing protein</fullName>
    </recommendedName>
</protein>
<evidence type="ECO:0000313" key="3">
    <source>
        <dbReference type="Proteomes" id="UP000256409"/>
    </source>
</evidence>
<dbReference type="OrthoDB" id="2236403at2"/>
<evidence type="ECO:0000259" key="1">
    <source>
        <dbReference type="Pfam" id="PF13751"/>
    </source>
</evidence>
<organism evidence="2 3">
    <name type="scientific">Staphylococcus pseudintermedius</name>
    <dbReference type="NCBI Taxonomy" id="283734"/>
    <lineage>
        <taxon>Bacteria</taxon>
        <taxon>Bacillati</taxon>
        <taxon>Bacillota</taxon>
        <taxon>Bacilli</taxon>
        <taxon>Bacillales</taxon>
        <taxon>Staphylococcaceae</taxon>
        <taxon>Staphylococcus</taxon>
        <taxon>Staphylococcus intermedius group</taxon>
    </lineage>
</organism>
<comment type="caution">
    <text evidence="2">The sequence shown here is derived from an EMBL/GenBank/DDBJ whole genome shotgun (WGS) entry which is preliminary data.</text>
</comment>
<proteinExistence type="predicted"/>
<dbReference type="Pfam" id="PF13751">
    <property type="entry name" value="DDE_Tnp_1_6"/>
    <property type="match status" value="1"/>
</dbReference>
<dbReference type="InterPro" id="IPR025668">
    <property type="entry name" value="Tnp_DDE_dom"/>
</dbReference>
<dbReference type="AlphaFoldDB" id="A0A3D8YLV0"/>
<name>A0A3D8YLV0_STAPS</name>